<dbReference type="InterPro" id="IPR001680">
    <property type="entry name" value="WD40_rpt"/>
</dbReference>
<evidence type="ECO:0000313" key="5">
    <source>
        <dbReference type="EMBL" id="KIK59110.1"/>
    </source>
</evidence>
<dbReference type="Proteomes" id="UP000053593">
    <property type="component" value="Unassembled WGS sequence"/>
</dbReference>
<reference evidence="5 6" key="1">
    <citation type="submission" date="2014-04" db="EMBL/GenBank/DDBJ databases">
        <title>Evolutionary Origins and Diversification of the Mycorrhizal Mutualists.</title>
        <authorList>
            <consortium name="DOE Joint Genome Institute"/>
            <consortium name="Mycorrhizal Genomics Consortium"/>
            <person name="Kohler A."/>
            <person name="Kuo A."/>
            <person name="Nagy L.G."/>
            <person name="Floudas D."/>
            <person name="Copeland A."/>
            <person name="Barry K.W."/>
            <person name="Cichocki N."/>
            <person name="Veneault-Fourrey C."/>
            <person name="LaButti K."/>
            <person name="Lindquist E.A."/>
            <person name="Lipzen A."/>
            <person name="Lundell T."/>
            <person name="Morin E."/>
            <person name="Murat C."/>
            <person name="Riley R."/>
            <person name="Ohm R."/>
            <person name="Sun H."/>
            <person name="Tunlid A."/>
            <person name="Henrissat B."/>
            <person name="Grigoriev I.V."/>
            <person name="Hibbett D.S."/>
            <person name="Martin F."/>
        </authorList>
    </citation>
    <scope>NUCLEOTIDE SEQUENCE [LARGE SCALE GENOMIC DNA]</scope>
    <source>
        <strain evidence="5 6">FD-317 M1</strain>
    </source>
</reference>
<dbReference type="InterPro" id="IPR015943">
    <property type="entry name" value="WD40/YVTN_repeat-like_dom_sf"/>
</dbReference>
<dbReference type="SUPFAM" id="SSF52540">
    <property type="entry name" value="P-loop containing nucleoside triphosphate hydrolases"/>
    <property type="match status" value="1"/>
</dbReference>
<keyword evidence="1 3" id="KW-0853">WD repeat</keyword>
<feature type="domain" description="Nephrocystin 3-like N-terminal" evidence="4">
    <location>
        <begin position="51"/>
        <end position="216"/>
    </location>
</feature>
<dbReference type="InterPro" id="IPR027417">
    <property type="entry name" value="P-loop_NTPase"/>
</dbReference>
<accession>A0A0D0B6Q7</accession>
<dbReference type="AlphaFoldDB" id="A0A0D0B6Q7"/>
<keyword evidence="6" id="KW-1185">Reference proteome</keyword>
<feature type="repeat" description="WD" evidence="3">
    <location>
        <begin position="616"/>
        <end position="650"/>
    </location>
</feature>
<dbReference type="HOGENOM" id="CLU_000288_6_0_1"/>
<keyword evidence="2" id="KW-0677">Repeat</keyword>
<evidence type="ECO:0000313" key="6">
    <source>
        <dbReference type="Proteomes" id="UP000053593"/>
    </source>
</evidence>
<evidence type="ECO:0000256" key="3">
    <source>
        <dbReference type="PROSITE-ProRule" id="PRU00221"/>
    </source>
</evidence>
<dbReference type="PROSITE" id="PS00678">
    <property type="entry name" value="WD_REPEATS_1"/>
    <property type="match status" value="1"/>
</dbReference>
<gene>
    <name evidence="5" type="ORF">GYMLUDRAFT_682799</name>
</gene>
<protein>
    <recommendedName>
        <fullName evidence="4">Nephrocystin 3-like N-terminal domain-containing protein</fullName>
    </recommendedName>
</protein>
<proteinExistence type="predicted"/>
<dbReference type="SUPFAM" id="SSF50978">
    <property type="entry name" value="WD40 repeat-like"/>
    <property type="match status" value="1"/>
</dbReference>
<dbReference type="PROSITE" id="PS50082">
    <property type="entry name" value="WD_REPEATS_2"/>
    <property type="match status" value="2"/>
</dbReference>
<dbReference type="PANTHER" id="PTHR10039">
    <property type="entry name" value="AMELOGENIN"/>
    <property type="match status" value="1"/>
</dbReference>
<feature type="non-terminal residue" evidence="5">
    <location>
        <position position="694"/>
    </location>
</feature>
<evidence type="ECO:0000256" key="1">
    <source>
        <dbReference type="ARBA" id="ARBA00022574"/>
    </source>
</evidence>
<dbReference type="Gene3D" id="2.130.10.10">
    <property type="entry name" value="YVTN repeat-like/Quinoprotein amine dehydrogenase"/>
    <property type="match status" value="1"/>
</dbReference>
<dbReference type="InterPro" id="IPR056884">
    <property type="entry name" value="NPHP3-like_N"/>
</dbReference>
<dbReference type="SMART" id="SM00320">
    <property type="entry name" value="WD40"/>
    <property type="match status" value="2"/>
</dbReference>
<name>A0A0D0B6Q7_9AGAR</name>
<dbReference type="InterPro" id="IPR019775">
    <property type="entry name" value="WD40_repeat_CS"/>
</dbReference>
<evidence type="ECO:0000256" key="2">
    <source>
        <dbReference type="ARBA" id="ARBA00022737"/>
    </source>
</evidence>
<dbReference type="Gene3D" id="3.40.50.300">
    <property type="entry name" value="P-loop containing nucleotide triphosphate hydrolases"/>
    <property type="match status" value="1"/>
</dbReference>
<dbReference type="OrthoDB" id="3266532at2759"/>
<evidence type="ECO:0000259" key="4">
    <source>
        <dbReference type="Pfam" id="PF24883"/>
    </source>
</evidence>
<dbReference type="InterPro" id="IPR036322">
    <property type="entry name" value="WD40_repeat_dom_sf"/>
</dbReference>
<organism evidence="5 6">
    <name type="scientific">Collybiopsis luxurians FD-317 M1</name>
    <dbReference type="NCBI Taxonomy" id="944289"/>
    <lineage>
        <taxon>Eukaryota</taxon>
        <taxon>Fungi</taxon>
        <taxon>Dikarya</taxon>
        <taxon>Basidiomycota</taxon>
        <taxon>Agaricomycotina</taxon>
        <taxon>Agaricomycetes</taxon>
        <taxon>Agaricomycetidae</taxon>
        <taxon>Agaricales</taxon>
        <taxon>Marasmiineae</taxon>
        <taxon>Omphalotaceae</taxon>
        <taxon>Collybiopsis</taxon>
        <taxon>Collybiopsis luxurians</taxon>
    </lineage>
</organism>
<feature type="repeat" description="WD" evidence="3">
    <location>
        <begin position="652"/>
        <end position="693"/>
    </location>
</feature>
<sequence length="694" mass="78541">MAFDICQRKVVFHIERDTSNISKEIFLSKLKPSTEAFHDDQKQRPSCTQGTRTEILQKIEEWANAPEGQVYWMGGMAGTGKSTIAKSLCKTFEEKQILAGAFFCSRQLPACREHTRIIPTIACQLAQYSCTFSEALTRELQKDTYLAGREVAKQMELLLLEPWKKATNMKKLTGVTPVIVIDALDECTNIELVLEPLLNAIQASKLSGLKFLFTSRPDQPVYKHLMDAPYDSKIFLHDVEKDLVERDIFKFLAEKLRDYGFATQEDILELAKRSGKLFIFAATVVKWITGNNIFAEKRFNNVLDMQHIPDKSQTELDILYNVIVEKAISPVEDTMSSEERKEVLKVLHSIMTVKSPVSSEVISQLTNIDHQQVKGLIAALGSVVYVGEVDQAIYIFHASFADFLNRKESKERTKDLYCDPLYQHNFLGHACFEIMDKELRFNVLGLPSSFLKDKEVENIELNIDEKIKQSLVYACKSWGYHMEKARRDAKVITPFREFLQLQILHWVEVMSLLQVLNNKSQLANDTMGQCLDMLESVEKIFDLPEEAQQVIKSVKAAVETFLISPVNSMTPHWYLSILPFWKREITAVQQGLKMGLKVKRQTGKPNMGVWNIGSGVRSLDISQNGDRIITGSESSMIQVWNAKSGAPISDPLQGHTDWVESVAFSPDGKRVVSGSVDKTVRIWNAETGAPIGDP</sequence>
<dbReference type="Pfam" id="PF00400">
    <property type="entry name" value="WD40"/>
    <property type="match status" value="2"/>
</dbReference>
<dbReference type="Pfam" id="PF24883">
    <property type="entry name" value="NPHP3_N"/>
    <property type="match status" value="1"/>
</dbReference>
<dbReference type="EMBL" id="KN834781">
    <property type="protein sequence ID" value="KIK59110.1"/>
    <property type="molecule type" value="Genomic_DNA"/>
</dbReference>
<dbReference type="PROSITE" id="PS50294">
    <property type="entry name" value="WD_REPEATS_REGION"/>
    <property type="match status" value="1"/>
</dbReference>